<dbReference type="PANTHER" id="PTHR33744">
    <property type="entry name" value="CARBOHYDRATE DIACID REGULATOR"/>
    <property type="match status" value="1"/>
</dbReference>
<evidence type="ECO:0000259" key="1">
    <source>
        <dbReference type="Pfam" id="PF07905"/>
    </source>
</evidence>
<evidence type="ECO:0000259" key="2">
    <source>
        <dbReference type="Pfam" id="PF13556"/>
    </source>
</evidence>
<accession>A0A415DYY6</accession>
<evidence type="ECO:0000313" key="3">
    <source>
        <dbReference type="EMBL" id="RHJ86011.1"/>
    </source>
</evidence>
<dbReference type="Gene3D" id="1.10.10.2840">
    <property type="entry name" value="PucR C-terminal helix-turn-helix domain"/>
    <property type="match status" value="1"/>
</dbReference>
<dbReference type="InterPro" id="IPR012914">
    <property type="entry name" value="PucR_dom"/>
</dbReference>
<gene>
    <name evidence="3" type="ORF">DW099_14325</name>
</gene>
<dbReference type="InterPro" id="IPR042070">
    <property type="entry name" value="PucR_C-HTH_sf"/>
</dbReference>
<dbReference type="AlphaFoldDB" id="A0A415DYY6"/>
<dbReference type="Pfam" id="PF13556">
    <property type="entry name" value="HTH_30"/>
    <property type="match status" value="1"/>
</dbReference>
<proteinExistence type="predicted"/>
<dbReference type="InterPro" id="IPR025736">
    <property type="entry name" value="PucR_C-HTH_dom"/>
</dbReference>
<keyword evidence="4" id="KW-1185">Reference proteome</keyword>
<dbReference type="InterPro" id="IPR051448">
    <property type="entry name" value="CdaR-like_regulators"/>
</dbReference>
<feature type="domain" description="PucR C-terminal helix-turn-helix" evidence="2">
    <location>
        <begin position="323"/>
        <end position="380"/>
    </location>
</feature>
<dbReference type="EMBL" id="QRMS01000004">
    <property type="protein sequence ID" value="RHJ86011.1"/>
    <property type="molecule type" value="Genomic_DNA"/>
</dbReference>
<dbReference type="PANTHER" id="PTHR33744:SF1">
    <property type="entry name" value="DNA-BINDING TRANSCRIPTIONAL ACTIVATOR ADER"/>
    <property type="match status" value="1"/>
</dbReference>
<feature type="domain" description="Purine catabolism PurC-like" evidence="1">
    <location>
        <begin position="8"/>
        <end position="128"/>
    </location>
</feature>
<dbReference type="Proteomes" id="UP000284841">
    <property type="component" value="Unassembled WGS sequence"/>
</dbReference>
<organism evidence="3 4">
    <name type="scientific">Emergencia timonensis</name>
    <dbReference type="NCBI Taxonomy" id="1776384"/>
    <lineage>
        <taxon>Bacteria</taxon>
        <taxon>Bacillati</taxon>
        <taxon>Bacillota</taxon>
        <taxon>Clostridia</taxon>
        <taxon>Peptostreptococcales</taxon>
        <taxon>Anaerovoracaceae</taxon>
        <taxon>Emergencia</taxon>
    </lineage>
</organism>
<dbReference type="OrthoDB" id="143422at2"/>
<dbReference type="RefSeq" id="WP_118336143.1">
    <property type="nucleotide sequence ID" value="NZ_AP025567.1"/>
</dbReference>
<dbReference type="Pfam" id="PF07905">
    <property type="entry name" value="PucR"/>
    <property type="match status" value="1"/>
</dbReference>
<evidence type="ECO:0000313" key="4">
    <source>
        <dbReference type="Proteomes" id="UP000284841"/>
    </source>
</evidence>
<dbReference type="STRING" id="1776384.GCA_900086585_01738"/>
<name>A0A415DYY6_9FIRM</name>
<sequence length="387" mass="43457">MKKITVSDILNLDIMKSGRLVAGEKGLSNEIRYVSVYDNIPTELDAKIQVFEGDIYLTFCSYGKGNEEYVLNLVKMIISFGAAALIIFDENIQALPPSAEKLCDETGLPVIFMDCQIPYSLIISSIIEYRLAADLKKTIEDKLNAIVSSRTSPEEKQELIEDLNPSFQKNAVALFCMEKDPLTNMASPSPESINLLNAFNRNTLNFAAEYRDGILLVLTFSDARRPLLDKILSDAVDAVRRYIPRAQIGISNICNIADLGTSVSQCHMAVSAGTADSHGLSYYNQLGISRILLELQGNTALEEFYADIMNPICKTDQESSSNLFETMLCFVENEMDYKKTCQTMFVHENTIRYRINKIKALIPYGKSDMDFYETISVAVKIYKMKNF</sequence>
<protein>
    <submittedName>
        <fullName evidence="3">PucR family transcriptional regulator</fullName>
    </submittedName>
</protein>
<reference evidence="3 4" key="1">
    <citation type="submission" date="2018-08" db="EMBL/GenBank/DDBJ databases">
        <title>A genome reference for cultivated species of the human gut microbiota.</title>
        <authorList>
            <person name="Zou Y."/>
            <person name="Xue W."/>
            <person name="Luo G."/>
        </authorList>
    </citation>
    <scope>NUCLEOTIDE SEQUENCE [LARGE SCALE GENOMIC DNA]</scope>
    <source>
        <strain evidence="3 4">AM07-24</strain>
    </source>
</reference>
<comment type="caution">
    <text evidence="3">The sequence shown here is derived from an EMBL/GenBank/DDBJ whole genome shotgun (WGS) entry which is preliminary data.</text>
</comment>